<reference evidence="3" key="1">
    <citation type="submission" date="2019-08" db="EMBL/GenBank/DDBJ databases">
        <title>Complete Genome Sequence of the Polysaccharide-Degrading Rumen Bacterium Pseudobutyrivibrio xylanivorans MA3014.</title>
        <authorList>
            <person name="Palevich N."/>
            <person name="Maclean P.H."/>
            <person name="Kelly W.J."/>
            <person name="Leahy S.C."/>
            <person name="Rakonjac J."/>
            <person name="Attwood G.T."/>
        </authorList>
    </citation>
    <scope>NUCLEOTIDE SEQUENCE [LARGE SCALE GENOMIC DNA]</scope>
    <source>
        <strain evidence="3">MA3014</strain>
    </source>
</reference>
<dbReference type="EMBL" id="CP043028">
    <property type="protein sequence ID" value="QFJ56054.1"/>
    <property type="molecule type" value="Genomic_DNA"/>
</dbReference>
<dbReference type="Proteomes" id="UP000327030">
    <property type="component" value="Chromosome 1"/>
</dbReference>
<dbReference type="OrthoDB" id="9798746at2"/>
<dbReference type="Pfam" id="PF14393">
    <property type="entry name" value="DUF4422"/>
    <property type="match status" value="1"/>
</dbReference>
<evidence type="ECO:0000313" key="2">
    <source>
        <dbReference type="EMBL" id="QFJ56054.1"/>
    </source>
</evidence>
<gene>
    <name evidence="2" type="primary">gfsA</name>
    <name evidence="2" type="ORF">FXF36_14765</name>
</gene>
<proteinExistence type="predicted"/>
<protein>
    <submittedName>
        <fullName evidence="2">Beta-1,3-galactofuranosyltransferase</fullName>
    </submittedName>
</protein>
<dbReference type="KEGG" id="pxv:FXF36_14765"/>
<dbReference type="InterPro" id="IPR025536">
    <property type="entry name" value="DUF4422"/>
</dbReference>
<dbReference type="AlphaFoldDB" id="A0A5P6VVZ4"/>
<sequence length="280" mass="32315">MGDCALDIKIFVATHKPCQLLEEACYVPIQVGAAGKDPITYEQLGIKNRTGAIIRDDCGENISQKNPYYCELTGTYYIWKNVTADVVGLCHYRRFFASKKSLGDDKDAFSNVLTQQEIEALMSEYDVIIPKRNKYFIETLYSHYSHTMDGMHLDVAREVMARVFPEDLKYLDAIYSRTNGSMYNMCIMKKECFDDYAQWLFKLLEGVEQRVDVTGLSAFQARLFGRVSEILMNVWILKIQTEGKKVTEVTAAYSEKINWIKKGWWFLEAKFFGKKYTKSA</sequence>
<evidence type="ECO:0000259" key="1">
    <source>
        <dbReference type="Pfam" id="PF14393"/>
    </source>
</evidence>
<organism evidence="2 3">
    <name type="scientific">Pseudobutyrivibrio xylanivorans</name>
    <dbReference type="NCBI Taxonomy" id="185007"/>
    <lineage>
        <taxon>Bacteria</taxon>
        <taxon>Bacillati</taxon>
        <taxon>Bacillota</taxon>
        <taxon>Clostridia</taxon>
        <taxon>Lachnospirales</taxon>
        <taxon>Lachnospiraceae</taxon>
        <taxon>Pseudobutyrivibrio</taxon>
    </lineage>
</organism>
<feature type="domain" description="DUF4422" evidence="1">
    <location>
        <begin position="9"/>
        <end position="238"/>
    </location>
</feature>
<accession>A0A5P6VVZ4</accession>
<evidence type="ECO:0000313" key="3">
    <source>
        <dbReference type="Proteomes" id="UP000327030"/>
    </source>
</evidence>
<name>A0A5P6VVZ4_PSEXY</name>